<dbReference type="Pfam" id="PF01926">
    <property type="entry name" value="MMR_HSR1"/>
    <property type="match status" value="1"/>
</dbReference>
<dbReference type="InterPro" id="IPR015946">
    <property type="entry name" value="KH_dom-like_a/b"/>
</dbReference>
<dbReference type="InterPro" id="IPR009019">
    <property type="entry name" value="KH_sf_prok-type"/>
</dbReference>
<evidence type="ECO:0000256" key="3">
    <source>
        <dbReference type="ARBA" id="ARBA00022741"/>
    </source>
</evidence>
<dbReference type="GO" id="GO:0043024">
    <property type="term" value="F:ribosomal small subunit binding"/>
    <property type="evidence" value="ECO:0007669"/>
    <property type="project" value="TreeGrafter"/>
</dbReference>
<dbReference type="InterPro" id="IPR027417">
    <property type="entry name" value="P-loop_NTPase"/>
</dbReference>
<sequence>MKLLRNFGFILRGFEVKFSTNARREVLPDEDVTTRLLKVAVIGVPNVGKSTFINNLMDRKVCPTSSKVHTTRVKSQAIFTEGDSQIVFLDTPGLVSLQEFKKFNLEKSFMKDSKSSLQEADIIGVIHDASNVWTRHKLDLKVIRLLEDHKNKSSFLVFNKVDIIRSKRKLLDLTRIVTENCINGKPIPGTKPLKNKDTKGWPHFQDIFMTSALTGDGLAQVKTYLIKNAKPDHWLFPAEIWSDQTAEEIITKSVKAKLLDFLPQEIPYTLKPELEFFNVNEKGVTTAIILVHCPSQRISKLVAGESDGKLRQITASLQNDLQETFHNYVRLKIVLQAPPDKK</sequence>
<protein>
    <recommendedName>
        <fullName evidence="2">GTPase Era, mitochondrial</fullName>
    </recommendedName>
    <alternativeName>
        <fullName evidence="5">ERA-like protein 1</fullName>
    </alternativeName>
</protein>
<dbReference type="PANTHER" id="PTHR42698">
    <property type="entry name" value="GTPASE ERA"/>
    <property type="match status" value="1"/>
</dbReference>
<dbReference type="GO" id="GO:0005759">
    <property type="term" value="C:mitochondrial matrix"/>
    <property type="evidence" value="ECO:0007669"/>
    <property type="project" value="TreeGrafter"/>
</dbReference>
<gene>
    <name evidence="8" type="ORF">Zmor_022274</name>
</gene>
<dbReference type="GO" id="GO:0019843">
    <property type="term" value="F:rRNA binding"/>
    <property type="evidence" value="ECO:0007669"/>
    <property type="project" value="TreeGrafter"/>
</dbReference>
<evidence type="ECO:0000259" key="7">
    <source>
        <dbReference type="PROSITE" id="PS51713"/>
    </source>
</evidence>
<evidence type="ECO:0000256" key="6">
    <source>
        <dbReference type="PROSITE-ProRule" id="PRU01050"/>
    </source>
</evidence>
<dbReference type="NCBIfam" id="TIGR00231">
    <property type="entry name" value="small_GTP"/>
    <property type="match status" value="1"/>
</dbReference>
<dbReference type="Proteomes" id="UP001168821">
    <property type="component" value="Unassembled WGS sequence"/>
</dbReference>
<dbReference type="InterPro" id="IPR030388">
    <property type="entry name" value="G_ERA_dom"/>
</dbReference>
<dbReference type="SUPFAM" id="SSF54814">
    <property type="entry name" value="Prokaryotic type KH domain (KH-domain type II)"/>
    <property type="match status" value="1"/>
</dbReference>
<evidence type="ECO:0000256" key="4">
    <source>
        <dbReference type="ARBA" id="ARBA00023134"/>
    </source>
</evidence>
<dbReference type="Gene3D" id="3.40.50.300">
    <property type="entry name" value="P-loop containing nucleotide triphosphate hydrolases"/>
    <property type="match status" value="1"/>
</dbReference>
<dbReference type="PANTHER" id="PTHR42698:SF1">
    <property type="entry name" value="GTPASE ERA, MITOCHONDRIAL"/>
    <property type="match status" value="1"/>
</dbReference>
<feature type="region of interest" description="G4" evidence="6">
    <location>
        <begin position="159"/>
        <end position="162"/>
    </location>
</feature>
<proteinExistence type="inferred from homology"/>
<dbReference type="PRINTS" id="PR00326">
    <property type="entry name" value="GTP1OBG"/>
</dbReference>
<feature type="region of interest" description="G2" evidence="6">
    <location>
        <begin position="69"/>
        <end position="73"/>
    </location>
</feature>
<dbReference type="Gene3D" id="3.30.300.20">
    <property type="match status" value="1"/>
</dbReference>
<dbReference type="InterPro" id="IPR005662">
    <property type="entry name" value="GTPase_Era-like"/>
</dbReference>
<feature type="region of interest" description="G5" evidence="6">
    <location>
        <begin position="210"/>
        <end position="212"/>
    </location>
</feature>
<dbReference type="GO" id="GO:0005525">
    <property type="term" value="F:GTP binding"/>
    <property type="evidence" value="ECO:0007669"/>
    <property type="project" value="UniProtKB-UniRule"/>
</dbReference>
<evidence type="ECO:0000256" key="2">
    <source>
        <dbReference type="ARBA" id="ARBA00019149"/>
    </source>
</evidence>
<comment type="caution">
    <text evidence="8">The sequence shown here is derived from an EMBL/GenBank/DDBJ whole genome shotgun (WGS) entry which is preliminary data.</text>
</comment>
<dbReference type="InterPro" id="IPR006073">
    <property type="entry name" value="GTP-bd"/>
</dbReference>
<organism evidence="8 9">
    <name type="scientific">Zophobas morio</name>
    <dbReference type="NCBI Taxonomy" id="2755281"/>
    <lineage>
        <taxon>Eukaryota</taxon>
        <taxon>Metazoa</taxon>
        <taxon>Ecdysozoa</taxon>
        <taxon>Arthropoda</taxon>
        <taxon>Hexapoda</taxon>
        <taxon>Insecta</taxon>
        <taxon>Pterygota</taxon>
        <taxon>Neoptera</taxon>
        <taxon>Endopterygota</taxon>
        <taxon>Coleoptera</taxon>
        <taxon>Polyphaga</taxon>
        <taxon>Cucujiformia</taxon>
        <taxon>Tenebrionidae</taxon>
        <taxon>Zophobas</taxon>
    </lineage>
</organism>
<keyword evidence="4 6" id="KW-0342">GTP-binding</keyword>
<evidence type="ECO:0000256" key="1">
    <source>
        <dbReference type="ARBA" id="ARBA00007921"/>
    </source>
</evidence>
<dbReference type="InterPro" id="IPR005225">
    <property type="entry name" value="Small_GTP-bd"/>
</dbReference>
<keyword evidence="3 6" id="KW-0547">Nucleotide-binding</keyword>
<dbReference type="AlphaFoldDB" id="A0AA38I0U5"/>
<evidence type="ECO:0000313" key="8">
    <source>
        <dbReference type="EMBL" id="KAJ3644549.1"/>
    </source>
</evidence>
<feature type="region of interest" description="G1" evidence="6">
    <location>
        <begin position="43"/>
        <end position="50"/>
    </location>
</feature>
<reference evidence="8" key="1">
    <citation type="journal article" date="2023" name="G3 (Bethesda)">
        <title>Whole genome assemblies of Zophobas morio and Tenebrio molitor.</title>
        <authorList>
            <person name="Kaur S."/>
            <person name="Stinson S.A."/>
            <person name="diCenzo G.C."/>
        </authorList>
    </citation>
    <scope>NUCLEOTIDE SEQUENCE</scope>
    <source>
        <strain evidence="8">QUZm001</strain>
    </source>
</reference>
<keyword evidence="9" id="KW-1185">Reference proteome</keyword>
<name>A0AA38I0U5_9CUCU</name>
<dbReference type="NCBIfam" id="TIGR00436">
    <property type="entry name" value="era"/>
    <property type="match status" value="1"/>
</dbReference>
<feature type="region of interest" description="G3" evidence="6">
    <location>
        <begin position="90"/>
        <end position="93"/>
    </location>
</feature>
<accession>A0AA38I0U5</accession>
<dbReference type="PROSITE" id="PS51713">
    <property type="entry name" value="G_ERA"/>
    <property type="match status" value="1"/>
</dbReference>
<evidence type="ECO:0000313" key="9">
    <source>
        <dbReference type="Proteomes" id="UP001168821"/>
    </source>
</evidence>
<feature type="domain" description="Era-type G" evidence="7">
    <location>
        <begin position="35"/>
        <end position="232"/>
    </location>
</feature>
<dbReference type="FunFam" id="3.40.50.300:FF:002220">
    <property type="entry name" value="GTPase Era, mitochondrial"/>
    <property type="match status" value="1"/>
</dbReference>
<evidence type="ECO:0000256" key="5">
    <source>
        <dbReference type="ARBA" id="ARBA00030975"/>
    </source>
</evidence>
<dbReference type="GO" id="GO:0000028">
    <property type="term" value="P:ribosomal small subunit assembly"/>
    <property type="evidence" value="ECO:0007669"/>
    <property type="project" value="TreeGrafter"/>
</dbReference>
<comment type="similarity">
    <text evidence="1 6">Belongs to the TRAFAC class TrmE-Era-EngA-EngB-Septin-like GTPase superfamily. Era GTPase family.</text>
</comment>
<dbReference type="SUPFAM" id="SSF52540">
    <property type="entry name" value="P-loop containing nucleoside triphosphate hydrolases"/>
    <property type="match status" value="1"/>
</dbReference>
<dbReference type="CDD" id="cd04163">
    <property type="entry name" value="Era"/>
    <property type="match status" value="1"/>
</dbReference>
<dbReference type="EMBL" id="JALNTZ010000007">
    <property type="protein sequence ID" value="KAJ3644549.1"/>
    <property type="molecule type" value="Genomic_DNA"/>
</dbReference>